<sequence length="601" mass="68486">MPTTWLCRLLQCMLLAAIGAQLVWCAGDSNGHQDAGLSFAEKFHLRNPFTGETWSESDYQRLLDQASSQIDGPEFYEKQWQKFKRIGTDMLRAAGSIATPADLVRHRQYLDYVSEDGKHTRTVFLKMGDVLPSNPMGVYNPDILVFMHSVQVLRDTDAVYHLEPRYLLRGSPQGTRQSIDGMPGHQIVWQKRTAFKKSYIWLDKLPEMFQWPVLDSVERLGFNPRTVERQVARLPQEADNSLYSPTRSARMANILEQSRRYLTQFASSRSEDSLVWYSLMSNPVDGEARLPWFETPMFEHFDLNSGHVELKLYTFEGRKAAVLDCVMYVMAESRQGRARLIPRAIVRPTQLYPTPRFETVYTVPPSLQEAASVQLSYVPHLTRPVPRGEPHRPLQAMMSRKRPIGHPLDLLHSSAMPTDLLDDDDLAAKKARRLDAPTYGASSSRSAFAHVDAHDRGSTRAPKMVSLNSLPLAPVSNTQRAPADVRQIPQATEDSELIFPESPRLVPGFETPSSPPTYNFRRPQALSMHQPAIWDAQPAGQPPRFEHRPSQTVPPPQQQPRYFHYRPDEANPYELPRDNPIDVLTAHLDPHLEDAWHLHRP</sequence>
<dbReference type="EMBL" id="DF196778">
    <property type="protein sequence ID" value="GAC74694.1"/>
    <property type="molecule type" value="Genomic_DNA"/>
</dbReference>
<accession>M9LWI1</accession>
<feature type="chain" id="PRO_5004100326" description="Secreted protein" evidence="2">
    <location>
        <begin position="26"/>
        <end position="601"/>
    </location>
</feature>
<organism evidence="3 4">
    <name type="scientific">Pseudozyma antarctica (strain T-34)</name>
    <name type="common">Yeast</name>
    <name type="synonym">Candida antarctica</name>
    <dbReference type="NCBI Taxonomy" id="1151754"/>
    <lineage>
        <taxon>Eukaryota</taxon>
        <taxon>Fungi</taxon>
        <taxon>Dikarya</taxon>
        <taxon>Basidiomycota</taxon>
        <taxon>Ustilaginomycotina</taxon>
        <taxon>Ustilaginomycetes</taxon>
        <taxon>Ustilaginales</taxon>
        <taxon>Ustilaginaceae</taxon>
        <taxon>Moesziomyces</taxon>
    </lineage>
</organism>
<dbReference type="Proteomes" id="UP000011976">
    <property type="component" value="Unassembled WGS sequence"/>
</dbReference>
<gene>
    <name evidence="3" type="ORF">PANT_12d00094</name>
</gene>
<feature type="signal peptide" evidence="2">
    <location>
        <begin position="1"/>
        <end position="25"/>
    </location>
</feature>
<evidence type="ECO:0000313" key="3">
    <source>
        <dbReference type="EMBL" id="GAC74694.1"/>
    </source>
</evidence>
<name>M9LWI1_PSEA3</name>
<evidence type="ECO:0000313" key="4">
    <source>
        <dbReference type="Proteomes" id="UP000011976"/>
    </source>
</evidence>
<protein>
    <recommendedName>
        <fullName evidence="5">Secreted protein</fullName>
    </recommendedName>
</protein>
<evidence type="ECO:0000256" key="1">
    <source>
        <dbReference type="SAM" id="MobiDB-lite"/>
    </source>
</evidence>
<keyword evidence="2" id="KW-0732">Signal</keyword>
<feature type="region of interest" description="Disordered" evidence="1">
    <location>
        <begin position="535"/>
        <end position="571"/>
    </location>
</feature>
<dbReference type="OrthoDB" id="2550141at2759"/>
<reference evidence="4" key="1">
    <citation type="journal article" date="2013" name="Genome Announc.">
        <title>Genome sequence of the basidiomycetous yeast Pseudozyma antarctica T-34, a producer of the glycolipid biosurfactants mannosylerythritol lipids.</title>
        <authorList>
            <person name="Morita T."/>
            <person name="Koike H."/>
            <person name="Koyama Y."/>
            <person name="Hagiwara H."/>
            <person name="Ito E."/>
            <person name="Fukuoka T."/>
            <person name="Imura T."/>
            <person name="Machida M."/>
            <person name="Kitamoto D."/>
        </authorList>
    </citation>
    <scope>NUCLEOTIDE SEQUENCE [LARGE SCALE GENOMIC DNA]</scope>
    <source>
        <strain evidence="4">T-34</strain>
    </source>
</reference>
<dbReference type="AlphaFoldDB" id="M9LWI1"/>
<proteinExistence type="predicted"/>
<evidence type="ECO:0008006" key="5">
    <source>
        <dbReference type="Google" id="ProtNLM"/>
    </source>
</evidence>
<evidence type="ECO:0000256" key="2">
    <source>
        <dbReference type="SAM" id="SignalP"/>
    </source>
</evidence>